<keyword evidence="1" id="KW-1133">Transmembrane helix</keyword>
<keyword evidence="1" id="KW-0472">Membrane</keyword>
<accession>A0A3M7TWW4</accession>
<dbReference type="Proteomes" id="UP000278746">
    <property type="component" value="Unassembled WGS sequence"/>
</dbReference>
<keyword evidence="3" id="KW-1185">Reference proteome</keyword>
<proteinExistence type="predicted"/>
<dbReference type="OrthoDB" id="9811308at2"/>
<keyword evidence="1" id="KW-0812">Transmembrane</keyword>
<sequence>MSMTVIWMIIAMGVVTYIPRLLPLVMLKTDNWPAWARRMLTRVPYAVLGALILPGILTVHDNIWFATVSGGAAVLLAYIGMPLIVVVGGAIGMLGIMQLLF</sequence>
<dbReference type="RefSeq" id="WP_122897577.1">
    <property type="nucleotide sequence ID" value="NZ_RHIB01000001.1"/>
</dbReference>
<feature type="transmembrane region" description="Helical" evidence="1">
    <location>
        <begin position="39"/>
        <end position="57"/>
    </location>
</feature>
<feature type="transmembrane region" description="Helical" evidence="1">
    <location>
        <begin position="63"/>
        <end position="96"/>
    </location>
</feature>
<reference evidence="2 3" key="1">
    <citation type="submission" date="2018-10" db="EMBL/GenBank/DDBJ databases">
        <title>Bacillus Keqinensis sp. nov., a moderately halophilic bacterium isolated from a saline-alkaline lake.</title>
        <authorList>
            <person name="Wang H."/>
        </authorList>
    </citation>
    <scope>NUCLEOTIDE SEQUENCE [LARGE SCALE GENOMIC DNA]</scope>
    <source>
        <strain evidence="2 3">KQ-3</strain>
    </source>
</reference>
<evidence type="ECO:0000313" key="2">
    <source>
        <dbReference type="EMBL" id="RNA70066.1"/>
    </source>
</evidence>
<feature type="transmembrane region" description="Helical" evidence="1">
    <location>
        <begin position="6"/>
        <end position="27"/>
    </location>
</feature>
<dbReference type="InterPro" id="IPR008407">
    <property type="entry name" value="Brnchd-chn_aa_trnsp_AzlD"/>
</dbReference>
<comment type="caution">
    <text evidence="2">The sequence shown here is derived from an EMBL/GenBank/DDBJ whole genome shotgun (WGS) entry which is preliminary data.</text>
</comment>
<organism evidence="2 3">
    <name type="scientific">Alteribacter keqinensis</name>
    <dbReference type="NCBI Taxonomy" id="2483800"/>
    <lineage>
        <taxon>Bacteria</taxon>
        <taxon>Bacillati</taxon>
        <taxon>Bacillota</taxon>
        <taxon>Bacilli</taxon>
        <taxon>Bacillales</taxon>
        <taxon>Bacillaceae</taxon>
        <taxon>Alteribacter</taxon>
    </lineage>
</organism>
<gene>
    <name evidence="2" type="ORF">EBO34_09090</name>
</gene>
<name>A0A3M7TWW4_9BACI</name>
<evidence type="ECO:0000256" key="1">
    <source>
        <dbReference type="SAM" id="Phobius"/>
    </source>
</evidence>
<dbReference type="Pfam" id="PF05437">
    <property type="entry name" value="AzlD"/>
    <property type="match status" value="1"/>
</dbReference>
<evidence type="ECO:0000313" key="3">
    <source>
        <dbReference type="Proteomes" id="UP000278746"/>
    </source>
</evidence>
<protein>
    <submittedName>
        <fullName evidence="2">AzlD domain-containing protein</fullName>
    </submittedName>
</protein>
<dbReference type="AlphaFoldDB" id="A0A3M7TWW4"/>
<dbReference type="EMBL" id="RHIB01000001">
    <property type="protein sequence ID" value="RNA70066.1"/>
    <property type="molecule type" value="Genomic_DNA"/>
</dbReference>